<evidence type="ECO:0000313" key="5">
    <source>
        <dbReference type="Proteomes" id="UP000033841"/>
    </source>
</evidence>
<feature type="transmembrane region" description="Helical" evidence="1">
    <location>
        <begin position="485"/>
        <end position="507"/>
    </location>
</feature>
<dbReference type="SUPFAM" id="SSF74853">
    <property type="entry name" value="Lamin A/C globular tail domain"/>
    <property type="match status" value="1"/>
</dbReference>
<dbReference type="Pfam" id="PF00041">
    <property type="entry name" value="fn3"/>
    <property type="match status" value="1"/>
</dbReference>
<dbReference type="InterPro" id="IPR036116">
    <property type="entry name" value="FN3_sf"/>
</dbReference>
<dbReference type="CDD" id="cd00063">
    <property type="entry name" value="FN3"/>
    <property type="match status" value="1"/>
</dbReference>
<keyword evidence="1" id="KW-0812">Transmembrane</keyword>
<feature type="transmembrane region" description="Helical" evidence="1">
    <location>
        <begin position="437"/>
        <end position="454"/>
    </location>
</feature>
<dbReference type="PROSITE" id="PS50853">
    <property type="entry name" value="FN3"/>
    <property type="match status" value="1"/>
</dbReference>
<keyword evidence="1" id="KW-1133">Transmembrane helix</keyword>
<evidence type="ECO:0000259" key="3">
    <source>
        <dbReference type="PROSITE" id="PS50853"/>
    </source>
</evidence>
<comment type="caution">
    <text evidence="4">The sequence shown here is derived from an EMBL/GenBank/DDBJ whole genome shotgun (WGS) entry which is preliminary data.</text>
</comment>
<dbReference type="Proteomes" id="UP000033841">
    <property type="component" value="Unassembled WGS sequence"/>
</dbReference>
<dbReference type="Pfam" id="PF00932">
    <property type="entry name" value="LTD"/>
    <property type="match status" value="1"/>
</dbReference>
<dbReference type="SUPFAM" id="SSF49265">
    <property type="entry name" value="Fibronectin type III"/>
    <property type="match status" value="1"/>
</dbReference>
<gene>
    <name evidence="4" type="ORF">UT14_C0035G0009</name>
</gene>
<accession>A0A0G0LF75</accession>
<dbReference type="InterPro" id="IPR001322">
    <property type="entry name" value="Lamin_tail_dom"/>
</dbReference>
<protein>
    <recommendedName>
        <fullName evidence="3">Fibronectin type-III domain-containing protein</fullName>
    </recommendedName>
</protein>
<name>A0A0G0LF75_9BACT</name>
<evidence type="ECO:0000313" key="4">
    <source>
        <dbReference type="EMBL" id="KKQ90538.1"/>
    </source>
</evidence>
<evidence type="ECO:0000256" key="2">
    <source>
        <dbReference type="SAM" id="SignalP"/>
    </source>
</evidence>
<keyword evidence="1" id="KW-0472">Membrane</keyword>
<dbReference type="EMBL" id="LBVR01000035">
    <property type="protein sequence ID" value="KKQ90538.1"/>
    <property type="molecule type" value="Genomic_DNA"/>
</dbReference>
<dbReference type="InterPro" id="IPR003961">
    <property type="entry name" value="FN3_dom"/>
</dbReference>
<dbReference type="Gene3D" id="2.60.40.10">
    <property type="entry name" value="Immunoglobulins"/>
    <property type="match status" value="1"/>
</dbReference>
<keyword evidence="2" id="KW-0732">Signal</keyword>
<organism evidence="4 5">
    <name type="scientific">Candidatus Shapirobacteria bacterium GW2011_GWE1_38_92</name>
    <dbReference type="NCBI Taxonomy" id="1618489"/>
    <lineage>
        <taxon>Bacteria</taxon>
        <taxon>Candidatus Shapironibacteriota</taxon>
    </lineage>
</organism>
<dbReference type="InterPro" id="IPR036415">
    <property type="entry name" value="Lamin_tail_dom_sf"/>
</dbReference>
<reference evidence="4 5" key="1">
    <citation type="journal article" date="2015" name="Nature">
        <title>rRNA introns, odd ribosomes, and small enigmatic genomes across a large radiation of phyla.</title>
        <authorList>
            <person name="Brown C.T."/>
            <person name="Hug L.A."/>
            <person name="Thomas B.C."/>
            <person name="Sharon I."/>
            <person name="Castelle C.J."/>
            <person name="Singh A."/>
            <person name="Wilkins M.J."/>
            <person name="Williams K.H."/>
            <person name="Banfield J.F."/>
        </authorList>
    </citation>
    <scope>NUCLEOTIDE SEQUENCE [LARGE SCALE GENOMIC DNA]</scope>
</reference>
<dbReference type="AlphaFoldDB" id="A0A0G0LF75"/>
<proteinExistence type="predicted"/>
<evidence type="ECO:0000256" key="1">
    <source>
        <dbReference type="SAM" id="Phobius"/>
    </source>
</evidence>
<feature type="domain" description="Fibronectin type-III" evidence="3">
    <location>
        <begin position="300"/>
        <end position="394"/>
    </location>
</feature>
<sequence>MKKLILPLIFFFLCFSTPILSADVTIDCPGSQSGECILIGDTPLFSDSNIWSPGMLLSKTITLTNSGPDIQSMGLSASRSGSPSILEDVLTLSITGPNFIWAGHLSKLYTDGEIILGNFAPGESRNYQFSVSFDQFSGNIYQNQKAIFDLTLGFIASDLPPILTEIFAPTSSDWLEIYNPNNQALNLVDWKIKDLYGNTKNINETLLPNQYKIFTFSNWLNSAGDTVYLYDSQDNLIDSRIYSSSVVGQSYSRQSGSLWCQTDPTPNTINNPCLSQSDGQVAGISTSNPPANNQCTDTPPASAPILNSITAGLNSVTLSWSEGLGPISYYLIAYGDQSGLYQFGNPNIGGQGTISYTINDLSPNQTYYFVVRAGNGCAPGPFSNELSTATSGIPILPNTIPSGFQPNVLGESTEVDIITAANPSGSVAGISNCSGNWIPLLWLVALLLNLIYAFGQAPHRFFFFLLTSLSTFLVDRHFLSTNCCLISFYCQFFWLGNIAAFIIPQIIKKIK</sequence>
<feature type="signal peptide" evidence="2">
    <location>
        <begin position="1"/>
        <end position="21"/>
    </location>
</feature>
<dbReference type="InterPro" id="IPR013783">
    <property type="entry name" value="Ig-like_fold"/>
</dbReference>
<dbReference type="SMART" id="SM00060">
    <property type="entry name" value="FN3"/>
    <property type="match status" value="1"/>
</dbReference>
<feature type="chain" id="PRO_5002533291" description="Fibronectin type-III domain-containing protein" evidence="2">
    <location>
        <begin position="22"/>
        <end position="511"/>
    </location>
</feature>